<dbReference type="EMBL" id="LKHP01000001">
    <property type="protein sequence ID" value="KRQ88051.1"/>
    <property type="molecule type" value="Genomic_DNA"/>
</dbReference>
<dbReference type="PATRIC" id="fig|908809.3.peg.218"/>
<dbReference type="STRING" id="908809.ABG79_00218"/>
<proteinExistence type="predicted"/>
<sequence length="186" mass="22440">MPYLLPINDNRSFFSPVNKKENKRSKLNFFNEAFAATEDYQEYVDEFTIEDQKFEIVYYENKKWPDKKRQSIKTMASQVKEALIYSWGKFKPLMKIKPSKPYIIEIFEMPETIWGNSFYFKGNYRIRINDLLCDLEKYVKSTIAHELFHTFQFELKLGYKSVEEIWLSEATAVWSENYVYPDYNVE</sequence>
<comment type="caution">
    <text evidence="1">The sequence shown here is derived from an EMBL/GenBank/DDBJ whole genome shotgun (WGS) entry which is preliminary data.</text>
</comment>
<accession>A0A0R3JWY7</accession>
<reference evidence="1 2" key="1">
    <citation type="submission" date="2015-09" db="EMBL/GenBank/DDBJ databases">
        <title>Draft genome sequence of a Caloramator mitchellensis, a moderate thermophile from the Great Artesian Basin of Australia.</title>
        <authorList>
            <person name="Patel B.K."/>
        </authorList>
    </citation>
    <scope>NUCLEOTIDE SEQUENCE [LARGE SCALE GENOMIC DNA]</scope>
    <source>
        <strain evidence="1 2">VF08</strain>
    </source>
</reference>
<evidence type="ECO:0000313" key="1">
    <source>
        <dbReference type="EMBL" id="KRQ88051.1"/>
    </source>
</evidence>
<dbReference type="RefSeq" id="WP_057976211.1">
    <property type="nucleotide sequence ID" value="NZ_LKHP01000001.1"/>
</dbReference>
<dbReference type="Proteomes" id="UP000052015">
    <property type="component" value="Unassembled WGS sequence"/>
</dbReference>
<name>A0A0R3JWY7_CALMK</name>
<evidence type="ECO:0000313" key="2">
    <source>
        <dbReference type="Proteomes" id="UP000052015"/>
    </source>
</evidence>
<keyword evidence="2" id="KW-1185">Reference proteome</keyword>
<dbReference type="OrthoDB" id="2079373at2"/>
<organism evidence="1 2">
    <name type="scientific">Caloramator mitchellensis</name>
    <dbReference type="NCBI Taxonomy" id="908809"/>
    <lineage>
        <taxon>Bacteria</taxon>
        <taxon>Bacillati</taxon>
        <taxon>Bacillota</taxon>
        <taxon>Clostridia</taxon>
        <taxon>Eubacteriales</taxon>
        <taxon>Clostridiaceae</taxon>
        <taxon>Caloramator</taxon>
    </lineage>
</organism>
<gene>
    <name evidence="1" type="ORF">ABG79_00218</name>
</gene>
<evidence type="ECO:0008006" key="3">
    <source>
        <dbReference type="Google" id="ProtNLM"/>
    </source>
</evidence>
<dbReference type="AlphaFoldDB" id="A0A0R3JWY7"/>
<protein>
    <recommendedName>
        <fullName evidence="3">DUF2268 domain-containing protein</fullName>
    </recommendedName>
</protein>